<dbReference type="PANTHER" id="PTHR21547">
    <property type="entry name" value="CLUSTERIN ASSOCIATED PROTEIN 1"/>
    <property type="match status" value="1"/>
</dbReference>
<keyword evidence="5" id="KW-0969">Cilium</keyword>
<keyword evidence="6" id="KW-0966">Cell projection</keyword>
<comment type="similarity">
    <text evidence="2">Belongs to the CLUAP1 family.</text>
</comment>
<evidence type="ECO:0000256" key="3">
    <source>
        <dbReference type="ARBA" id="ARBA00022794"/>
    </source>
</evidence>
<evidence type="ECO:0000256" key="5">
    <source>
        <dbReference type="ARBA" id="ARBA00023069"/>
    </source>
</evidence>
<dbReference type="AlphaFoldDB" id="A0ABD0XYM8"/>
<evidence type="ECO:0000256" key="8">
    <source>
        <dbReference type="SAM" id="MobiDB-lite"/>
    </source>
</evidence>
<keyword evidence="10" id="KW-1185">Reference proteome</keyword>
<gene>
    <name evidence="9" type="ORF">AAG570_005821</name>
</gene>
<comment type="caution">
    <text evidence="9">The sequence shown here is derived from an EMBL/GenBank/DDBJ whole genome shotgun (WGS) entry which is preliminary data.</text>
</comment>
<evidence type="ECO:0000313" key="9">
    <source>
        <dbReference type="EMBL" id="KAL1116326.1"/>
    </source>
</evidence>
<feature type="region of interest" description="Disordered" evidence="8">
    <location>
        <begin position="296"/>
        <end position="331"/>
    </location>
</feature>
<keyword evidence="4 7" id="KW-0175">Coiled coil</keyword>
<dbReference type="Pfam" id="PF10234">
    <property type="entry name" value="Cluap1"/>
    <property type="match status" value="1"/>
</dbReference>
<feature type="compositionally biased region" description="Polar residues" evidence="8">
    <location>
        <begin position="321"/>
        <end position="331"/>
    </location>
</feature>
<protein>
    <recommendedName>
        <fullName evidence="11">Clusterin-associated protein 1</fullName>
    </recommendedName>
</protein>
<dbReference type="GO" id="GO:0005929">
    <property type="term" value="C:cilium"/>
    <property type="evidence" value="ECO:0007669"/>
    <property type="project" value="UniProtKB-SubCell"/>
</dbReference>
<feature type="coiled-coil region" evidence="7">
    <location>
        <begin position="225"/>
        <end position="291"/>
    </location>
</feature>
<proteinExistence type="inferred from homology"/>
<dbReference type="GO" id="GO:0030030">
    <property type="term" value="P:cell projection organization"/>
    <property type="evidence" value="ECO:0007669"/>
    <property type="project" value="UniProtKB-KW"/>
</dbReference>
<accession>A0ABD0XYM8</accession>
<organism evidence="9 10">
    <name type="scientific">Ranatra chinensis</name>
    <dbReference type="NCBI Taxonomy" id="642074"/>
    <lineage>
        <taxon>Eukaryota</taxon>
        <taxon>Metazoa</taxon>
        <taxon>Ecdysozoa</taxon>
        <taxon>Arthropoda</taxon>
        <taxon>Hexapoda</taxon>
        <taxon>Insecta</taxon>
        <taxon>Pterygota</taxon>
        <taxon>Neoptera</taxon>
        <taxon>Paraneoptera</taxon>
        <taxon>Hemiptera</taxon>
        <taxon>Heteroptera</taxon>
        <taxon>Panheteroptera</taxon>
        <taxon>Nepomorpha</taxon>
        <taxon>Nepidae</taxon>
        <taxon>Ranatrinae</taxon>
        <taxon>Ranatra</taxon>
    </lineage>
</organism>
<dbReference type="InterPro" id="IPR019366">
    <property type="entry name" value="Clusterin-associated_protein-1"/>
</dbReference>
<evidence type="ECO:0000313" key="10">
    <source>
        <dbReference type="Proteomes" id="UP001558652"/>
    </source>
</evidence>
<dbReference type="Proteomes" id="UP001558652">
    <property type="component" value="Unassembled WGS sequence"/>
</dbReference>
<dbReference type="PANTHER" id="PTHR21547:SF0">
    <property type="entry name" value="CLUSTERIN-ASSOCIATED PROTEIN 1"/>
    <property type="match status" value="1"/>
</dbReference>
<reference evidence="9 10" key="1">
    <citation type="submission" date="2024-07" db="EMBL/GenBank/DDBJ databases">
        <title>Chromosome-level genome assembly of the water stick insect Ranatra chinensis (Heteroptera: Nepidae).</title>
        <authorList>
            <person name="Liu X."/>
        </authorList>
    </citation>
    <scope>NUCLEOTIDE SEQUENCE [LARGE SCALE GENOMIC DNA]</scope>
    <source>
        <strain evidence="9">Cailab_2021Rc</strain>
        <tissue evidence="9">Muscle</tissue>
    </source>
</reference>
<evidence type="ECO:0000256" key="1">
    <source>
        <dbReference type="ARBA" id="ARBA00004138"/>
    </source>
</evidence>
<dbReference type="EMBL" id="JBFDAA010000018">
    <property type="protein sequence ID" value="KAL1116326.1"/>
    <property type="molecule type" value="Genomic_DNA"/>
</dbReference>
<comment type="subcellular location">
    <subcellularLocation>
        <location evidence="1">Cell projection</location>
        <location evidence="1">Cilium</location>
    </subcellularLocation>
</comment>
<evidence type="ECO:0000256" key="4">
    <source>
        <dbReference type="ARBA" id="ARBA00023054"/>
    </source>
</evidence>
<keyword evidence="3" id="KW-0970">Cilium biogenesis/degradation</keyword>
<evidence type="ECO:0000256" key="7">
    <source>
        <dbReference type="SAM" id="Coils"/>
    </source>
</evidence>
<name>A0ABD0XYM8_9HEMI</name>
<evidence type="ECO:0000256" key="2">
    <source>
        <dbReference type="ARBA" id="ARBA00008340"/>
    </source>
</evidence>
<sequence>MKTLGYNRLISMENFRTPNFPLVAEILIWIVGRFDPDSNDIHTSYDTQEDRVRLIRSTAQLLALKGNIMLNTKRLYQADGFAVKELLKVVTKLYEAVQLLEEDVGRAQPLNSRLRDLLFQIQELKMSRELASQVVTKGALLYELLGKEVELREARNWGVTVQLELGNMEGGVKGAIVSTRHNIANVASLIENVAATEAALDLKIEKKKTELERNQKRLLTLMKVRPAFLEEYEKLELELQSLYQEYITRVRCHAYLEQVQEEAAQLEHEKMLQIQRETRKLMEELQSEDAQRLMLEDGDDEEGGEHEGRGTQQHTRRLRTATASRKSTIYV</sequence>
<evidence type="ECO:0000256" key="6">
    <source>
        <dbReference type="ARBA" id="ARBA00023273"/>
    </source>
</evidence>
<evidence type="ECO:0008006" key="11">
    <source>
        <dbReference type="Google" id="ProtNLM"/>
    </source>
</evidence>